<reference evidence="2" key="1">
    <citation type="journal article" date="2022" name="bioRxiv">
        <title>Sequencing and chromosome-scale assembly of the giantPleurodeles waltlgenome.</title>
        <authorList>
            <person name="Brown T."/>
            <person name="Elewa A."/>
            <person name="Iarovenko S."/>
            <person name="Subramanian E."/>
            <person name="Araus A.J."/>
            <person name="Petzold A."/>
            <person name="Susuki M."/>
            <person name="Suzuki K.-i.T."/>
            <person name="Hayashi T."/>
            <person name="Toyoda A."/>
            <person name="Oliveira C."/>
            <person name="Osipova E."/>
            <person name="Leigh N.D."/>
            <person name="Simon A."/>
            <person name="Yun M.H."/>
        </authorList>
    </citation>
    <scope>NUCLEOTIDE SEQUENCE</scope>
    <source>
        <strain evidence="2">20211129_DDA</strain>
        <tissue evidence="2">Liver</tissue>
    </source>
</reference>
<evidence type="ECO:0000313" key="3">
    <source>
        <dbReference type="Proteomes" id="UP001066276"/>
    </source>
</evidence>
<proteinExistence type="predicted"/>
<keyword evidence="3" id="KW-1185">Reference proteome</keyword>
<feature type="region of interest" description="Disordered" evidence="1">
    <location>
        <begin position="1"/>
        <end position="51"/>
    </location>
</feature>
<accession>A0AAV7UWA2</accession>
<name>A0AAV7UWA2_PLEWA</name>
<sequence>MTSRAPQDFAARKKRAVRREEQSRRLPSCGGRRKKSFQGRNDFRSSALPRGTVPEVRLVKKDSALTGTMKGGRIERATVGPRAAPERGKWRGREGATNMINAVNRVTNRNKISKK</sequence>
<dbReference type="AlphaFoldDB" id="A0AAV7UWA2"/>
<protein>
    <submittedName>
        <fullName evidence="2">Uncharacterized protein</fullName>
    </submittedName>
</protein>
<comment type="caution">
    <text evidence="2">The sequence shown here is derived from an EMBL/GenBank/DDBJ whole genome shotgun (WGS) entry which is preliminary data.</text>
</comment>
<gene>
    <name evidence="2" type="ORF">NDU88_001992</name>
</gene>
<evidence type="ECO:0000313" key="2">
    <source>
        <dbReference type="EMBL" id="KAJ1192686.1"/>
    </source>
</evidence>
<organism evidence="2 3">
    <name type="scientific">Pleurodeles waltl</name>
    <name type="common">Iberian ribbed newt</name>
    <dbReference type="NCBI Taxonomy" id="8319"/>
    <lineage>
        <taxon>Eukaryota</taxon>
        <taxon>Metazoa</taxon>
        <taxon>Chordata</taxon>
        <taxon>Craniata</taxon>
        <taxon>Vertebrata</taxon>
        <taxon>Euteleostomi</taxon>
        <taxon>Amphibia</taxon>
        <taxon>Batrachia</taxon>
        <taxon>Caudata</taxon>
        <taxon>Salamandroidea</taxon>
        <taxon>Salamandridae</taxon>
        <taxon>Pleurodelinae</taxon>
        <taxon>Pleurodeles</taxon>
    </lineage>
</organism>
<dbReference type="Proteomes" id="UP001066276">
    <property type="component" value="Chromosome 2_2"/>
</dbReference>
<dbReference type="EMBL" id="JANPWB010000004">
    <property type="protein sequence ID" value="KAJ1192686.1"/>
    <property type="molecule type" value="Genomic_DNA"/>
</dbReference>
<evidence type="ECO:0000256" key="1">
    <source>
        <dbReference type="SAM" id="MobiDB-lite"/>
    </source>
</evidence>